<keyword evidence="2 8" id="KW-0812">Transmembrane</keyword>
<keyword evidence="4 8" id="KW-1133">Transmembrane helix</keyword>
<dbReference type="PROSITE" id="PS50088">
    <property type="entry name" value="ANK_REPEAT"/>
    <property type="match status" value="4"/>
</dbReference>
<gene>
    <name evidence="11" type="primary">LOC125423538</name>
</gene>
<name>A0ABM3IRK7_ZIZJJ</name>
<dbReference type="Pfam" id="PF00023">
    <property type="entry name" value="Ank"/>
    <property type="match status" value="1"/>
</dbReference>
<dbReference type="InterPro" id="IPR036770">
    <property type="entry name" value="Ankyrin_rpt-contain_sf"/>
</dbReference>
<organism evidence="10 11">
    <name type="scientific">Ziziphus jujuba</name>
    <name type="common">Chinese jujube</name>
    <name type="synonym">Ziziphus sativa</name>
    <dbReference type="NCBI Taxonomy" id="326968"/>
    <lineage>
        <taxon>Eukaryota</taxon>
        <taxon>Viridiplantae</taxon>
        <taxon>Streptophyta</taxon>
        <taxon>Embryophyta</taxon>
        <taxon>Tracheophyta</taxon>
        <taxon>Spermatophyta</taxon>
        <taxon>Magnoliopsida</taxon>
        <taxon>eudicotyledons</taxon>
        <taxon>Gunneridae</taxon>
        <taxon>Pentapetalae</taxon>
        <taxon>rosids</taxon>
        <taxon>fabids</taxon>
        <taxon>Rosales</taxon>
        <taxon>Rhamnaceae</taxon>
        <taxon>Paliureae</taxon>
        <taxon>Ziziphus</taxon>
    </lineage>
</organism>
<evidence type="ECO:0000256" key="5">
    <source>
        <dbReference type="ARBA" id="ARBA00023043"/>
    </source>
</evidence>
<keyword evidence="6 8" id="KW-0472">Membrane</keyword>
<dbReference type="InterPro" id="IPR026961">
    <property type="entry name" value="PGG_dom"/>
</dbReference>
<feature type="repeat" description="ANK" evidence="7">
    <location>
        <begin position="128"/>
        <end position="160"/>
    </location>
</feature>
<comment type="subcellular location">
    <subcellularLocation>
        <location evidence="1">Membrane</location>
        <topology evidence="1">Multi-pass membrane protein</topology>
    </subcellularLocation>
</comment>
<dbReference type="GeneID" id="125423538"/>
<dbReference type="Gene3D" id="1.25.40.20">
    <property type="entry name" value="Ankyrin repeat-containing domain"/>
    <property type="match status" value="1"/>
</dbReference>
<dbReference type="PANTHER" id="PTHR24186">
    <property type="entry name" value="PROTEIN PHOSPHATASE 1 REGULATORY SUBUNIT"/>
    <property type="match status" value="1"/>
</dbReference>
<feature type="repeat" description="ANK" evidence="7">
    <location>
        <begin position="76"/>
        <end position="108"/>
    </location>
</feature>
<evidence type="ECO:0000313" key="11">
    <source>
        <dbReference type="RefSeq" id="XP_048334045.2"/>
    </source>
</evidence>
<feature type="transmembrane region" description="Helical" evidence="8">
    <location>
        <begin position="483"/>
        <end position="501"/>
    </location>
</feature>
<dbReference type="SMART" id="SM00248">
    <property type="entry name" value="ANK"/>
    <property type="match status" value="7"/>
</dbReference>
<evidence type="ECO:0000256" key="8">
    <source>
        <dbReference type="SAM" id="Phobius"/>
    </source>
</evidence>
<dbReference type="SUPFAM" id="SSF48403">
    <property type="entry name" value="Ankyrin repeat"/>
    <property type="match status" value="1"/>
</dbReference>
<dbReference type="Proteomes" id="UP001652623">
    <property type="component" value="Chromosome 3"/>
</dbReference>
<protein>
    <submittedName>
        <fullName evidence="11">Protein ACCELERATED CELL DEATH 6-like</fullName>
    </submittedName>
</protein>
<feature type="transmembrane region" description="Helical" evidence="8">
    <location>
        <begin position="549"/>
        <end position="568"/>
    </location>
</feature>
<accession>A0ABM3IRK7</accession>
<evidence type="ECO:0000256" key="6">
    <source>
        <dbReference type="ARBA" id="ARBA00023136"/>
    </source>
</evidence>
<keyword evidence="3" id="KW-0677">Repeat</keyword>
<dbReference type="Pfam" id="PF12796">
    <property type="entry name" value="Ank_2"/>
    <property type="match status" value="3"/>
</dbReference>
<evidence type="ECO:0000256" key="2">
    <source>
        <dbReference type="ARBA" id="ARBA00022692"/>
    </source>
</evidence>
<evidence type="ECO:0000256" key="4">
    <source>
        <dbReference type="ARBA" id="ARBA00022989"/>
    </source>
</evidence>
<keyword evidence="5 7" id="KW-0040">ANK repeat</keyword>
<sequence>MIAFMKFDLYRDALYGITNDSILENKDHLQYLLTPNKNTVLHIYITSIPSIDKEKDKVVEDILVMCPALLMQPNMKGETPLHIASRFGHVSIAEILIQHAKALRSPEDLDAGGGVEAYRQMIRMTNQDGDTALHEAVRFKHLSVVKVLVGEDSDFQYSANEAGETPIYIAAERGYRDIVFEILDKCTSPAAAGPCGRNALHIATILMDEEMIKRIVDKMGGLIKEKDQEGWTPLHHAAHMGYLPAVRLFLEWPINRDAGYMQDNEGNTALHLAAASNHTNIMKEILEWCPDCYELVNSKGWNILHSAVRGGRPFKTDSQPYILKDARFNNLINQKDVDGNTPLHHSAALPFRYNPILNFDDYPKVDKMAFNKHNQNALDIASTSEFYDLDEDPDKIPLHKKGLRKGMRIRKPASATANIGGKQGNKENEEAYLNSFREVNLVVAALIATVTFTASFTLPGGYVSEKGPLQGTPVLVKSSAFKSFVVMDAIAMVLSSSAVFLQSFLNAIPEPKIWGYLILSFYLNSFAIVAMVLAFVTGTYAVLGYSRCLAIAICFIGMSFFIFLFVVFKKRLEMACERHP</sequence>
<feature type="repeat" description="ANK" evidence="7">
    <location>
        <begin position="265"/>
        <end position="287"/>
    </location>
</feature>
<evidence type="ECO:0000259" key="9">
    <source>
        <dbReference type="Pfam" id="PF13962"/>
    </source>
</evidence>
<reference evidence="11" key="1">
    <citation type="submission" date="2025-08" db="UniProtKB">
        <authorList>
            <consortium name="RefSeq"/>
        </authorList>
    </citation>
    <scope>IDENTIFICATION</scope>
    <source>
        <tissue evidence="11">Seedling</tissue>
    </source>
</reference>
<keyword evidence="10" id="KW-1185">Reference proteome</keyword>
<feature type="domain" description="PGG" evidence="9">
    <location>
        <begin position="433"/>
        <end position="542"/>
    </location>
</feature>
<feature type="repeat" description="ANK" evidence="7">
    <location>
        <begin position="229"/>
        <end position="251"/>
    </location>
</feature>
<dbReference type="InterPro" id="IPR002110">
    <property type="entry name" value="Ankyrin_rpt"/>
</dbReference>
<dbReference type="PANTHER" id="PTHR24186:SF36">
    <property type="entry name" value="SERINE_THREONINE-PROTEIN PHOSPHATASE 6 REGULATORY ANKYRIN REPEAT SUBUNIT A-LIKE"/>
    <property type="match status" value="1"/>
</dbReference>
<evidence type="ECO:0000256" key="7">
    <source>
        <dbReference type="PROSITE-ProRule" id="PRU00023"/>
    </source>
</evidence>
<evidence type="ECO:0000256" key="3">
    <source>
        <dbReference type="ARBA" id="ARBA00022737"/>
    </source>
</evidence>
<dbReference type="PROSITE" id="PS50297">
    <property type="entry name" value="ANK_REP_REGION"/>
    <property type="match status" value="4"/>
</dbReference>
<feature type="transmembrane region" description="Helical" evidence="8">
    <location>
        <begin position="441"/>
        <end position="463"/>
    </location>
</feature>
<feature type="transmembrane region" description="Helical" evidence="8">
    <location>
        <begin position="513"/>
        <end position="543"/>
    </location>
</feature>
<dbReference type="RefSeq" id="XP_048334045.2">
    <property type="nucleotide sequence ID" value="XM_048478088.2"/>
</dbReference>
<proteinExistence type="predicted"/>
<evidence type="ECO:0000313" key="10">
    <source>
        <dbReference type="Proteomes" id="UP001652623"/>
    </source>
</evidence>
<dbReference type="Pfam" id="PF13962">
    <property type="entry name" value="PGG"/>
    <property type="match status" value="1"/>
</dbReference>
<evidence type="ECO:0000256" key="1">
    <source>
        <dbReference type="ARBA" id="ARBA00004141"/>
    </source>
</evidence>